<protein>
    <submittedName>
        <fullName evidence="2">Uncharacterized protein</fullName>
    </submittedName>
</protein>
<name>A0AAV4RM28_CAEEX</name>
<feature type="compositionally biased region" description="Basic and acidic residues" evidence="1">
    <location>
        <begin position="37"/>
        <end position="49"/>
    </location>
</feature>
<reference evidence="2 3" key="1">
    <citation type="submission" date="2021-06" db="EMBL/GenBank/DDBJ databases">
        <title>Caerostris extrusa draft genome.</title>
        <authorList>
            <person name="Kono N."/>
            <person name="Arakawa K."/>
        </authorList>
    </citation>
    <scope>NUCLEOTIDE SEQUENCE [LARGE SCALE GENOMIC DNA]</scope>
</reference>
<evidence type="ECO:0000256" key="1">
    <source>
        <dbReference type="SAM" id="MobiDB-lite"/>
    </source>
</evidence>
<evidence type="ECO:0000313" key="3">
    <source>
        <dbReference type="Proteomes" id="UP001054945"/>
    </source>
</evidence>
<feature type="compositionally biased region" description="Basic and acidic residues" evidence="1">
    <location>
        <begin position="62"/>
        <end position="87"/>
    </location>
</feature>
<comment type="caution">
    <text evidence="2">The sequence shown here is derived from an EMBL/GenBank/DDBJ whole genome shotgun (WGS) entry which is preliminary data.</text>
</comment>
<feature type="region of interest" description="Disordered" evidence="1">
    <location>
        <begin position="30"/>
        <end position="87"/>
    </location>
</feature>
<accession>A0AAV4RM28</accession>
<keyword evidence="3" id="KW-1185">Reference proteome</keyword>
<dbReference type="Proteomes" id="UP001054945">
    <property type="component" value="Unassembled WGS sequence"/>
</dbReference>
<dbReference type="EMBL" id="BPLR01008259">
    <property type="protein sequence ID" value="GIY23288.1"/>
    <property type="molecule type" value="Genomic_DNA"/>
</dbReference>
<evidence type="ECO:0000313" key="2">
    <source>
        <dbReference type="EMBL" id="GIY23288.1"/>
    </source>
</evidence>
<sequence>MRERENNDYFFSPYFSRILHVEREIKLTFGPRNRRRETKENKEIKGEGKRGKRKKSQACVEGESKKAQSPKSREKSSRRRLEGKRAA</sequence>
<gene>
    <name evidence="2" type="ORF">CEXT_708001</name>
</gene>
<organism evidence="2 3">
    <name type="scientific">Caerostris extrusa</name>
    <name type="common">Bark spider</name>
    <name type="synonym">Caerostris bankana</name>
    <dbReference type="NCBI Taxonomy" id="172846"/>
    <lineage>
        <taxon>Eukaryota</taxon>
        <taxon>Metazoa</taxon>
        <taxon>Ecdysozoa</taxon>
        <taxon>Arthropoda</taxon>
        <taxon>Chelicerata</taxon>
        <taxon>Arachnida</taxon>
        <taxon>Araneae</taxon>
        <taxon>Araneomorphae</taxon>
        <taxon>Entelegynae</taxon>
        <taxon>Araneoidea</taxon>
        <taxon>Araneidae</taxon>
        <taxon>Caerostris</taxon>
    </lineage>
</organism>
<dbReference type="AlphaFoldDB" id="A0AAV4RM28"/>
<proteinExistence type="predicted"/>
<feature type="non-terminal residue" evidence="2">
    <location>
        <position position="87"/>
    </location>
</feature>